<accession>A0A8K0NAH3</accession>
<dbReference type="Pfam" id="PF00319">
    <property type="entry name" value="SRF-TF"/>
    <property type="match status" value="1"/>
</dbReference>
<evidence type="ECO:0000256" key="4">
    <source>
        <dbReference type="ARBA" id="ARBA00023163"/>
    </source>
</evidence>
<dbReference type="PRINTS" id="PR00404">
    <property type="entry name" value="MADSDOMAIN"/>
</dbReference>
<evidence type="ECO:0000259" key="7">
    <source>
        <dbReference type="PROSITE" id="PS50066"/>
    </source>
</evidence>
<reference evidence="8" key="1">
    <citation type="journal article" date="2017" name="Gigascience">
        <title>The genome draft of coconut (Cocos nucifera).</title>
        <authorList>
            <person name="Xiao Y."/>
            <person name="Xu P."/>
            <person name="Fan H."/>
            <person name="Baudouin L."/>
            <person name="Xia W."/>
            <person name="Bocs S."/>
            <person name="Xu J."/>
            <person name="Li Q."/>
            <person name="Guo A."/>
            <person name="Zhou L."/>
            <person name="Li J."/>
            <person name="Wu Y."/>
            <person name="Ma Z."/>
            <person name="Armero A."/>
            <person name="Issali A.E."/>
            <person name="Liu N."/>
            <person name="Peng M."/>
            <person name="Yang Y."/>
        </authorList>
    </citation>
    <scope>NUCLEOTIDE SEQUENCE</scope>
    <source>
        <tissue evidence="8">Spear leaf of Hainan Tall coconut</tissue>
    </source>
</reference>
<evidence type="ECO:0000256" key="2">
    <source>
        <dbReference type="ARBA" id="ARBA00023015"/>
    </source>
</evidence>
<dbReference type="GO" id="GO:0005634">
    <property type="term" value="C:nucleus"/>
    <property type="evidence" value="ECO:0007669"/>
    <property type="project" value="UniProtKB-SubCell"/>
</dbReference>
<dbReference type="EMBL" id="CM017882">
    <property type="protein sequence ID" value="KAG1364295.1"/>
    <property type="molecule type" value="Genomic_DNA"/>
</dbReference>
<dbReference type="InterPro" id="IPR036879">
    <property type="entry name" value="TF_MADSbox_sf"/>
</dbReference>
<keyword evidence="5" id="KW-0539">Nucleus</keyword>
<feature type="region of interest" description="Disordered" evidence="6">
    <location>
        <begin position="403"/>
        <end position="423"/>
    </location>
</feature>
<feature type="domain" description="MADS-box" evidence="7">
    <location>
        <begin position="1"/>
        <end position="61"/>
    </location>
</feature>
<keyword evidence="9" id="KW-1185">Reference proteome</keyword>
<protein>
    <submittedName>
        <fullName evidence="8">Putative MADS-box transcription factor 3</fullName>
    </submittedName>
</protein>
<dbReference type="InterPro" id="IPR002100">
    <property type="entry name" value="TF_MADSbox"/>
</dbReference>
<dbReference type="Gene3D" id="3.40.1810.10">
    <property type="entry name" value="Transcription factor, MADS-box"/>
    <property type="match status" value="1"/>
</dbReference>
<dbReference type="OrthoDB" id="787157at2759"/>
<proteinExistence type="predicted"/>
<dbReference type="CDD" id="cd00266">
    <property type="entry name" value="MADS_SRF_like"/>
    <property type="match status" value="1"/>
</dbReference>
<organism evidence="8 9">
    <name type="scientific">Cocos nucifera</name>
    <name type="common">Coconut palm</name>
    <dbReference type="NCBI Taxonomy" id="13894"/>
    <lineage>
        <taxon>Eukaryota</taxon>
        <taxon>Viridiplantae</taxon>
        <taxon>Streptophyta</taxon>
        <taxon>Embryophyta</taxon>
        <taxon>Tracheophyta</taxon>
        <taxon>Spermatophyta</taxon>
        <taxon>Magnoliopsida</taxon>
        <taxon>Liliopsida</taxon>
        <taxon>Arecaceae</taxon>
        <taxon>Arecoideae</taxon>
        <taxon>Cocoseae</taxon>
        <taxon>Attaleinae</taxon>
        <taxon>Cocos</taxon>
    </lineage>
</organism>
<keyword evidence="2" id="KW-0805">Transcription regulation</keyword>
<reference evidence="8" key="2">
    <citation type="submission" date="2019-07" db="EMBL/GenBank/DDBJ databases">
        <authorList>
            <person name="Yang Y."/>
            <person name="Bocs S."/>
            <person name="Baudouin L."/>
        </authorList>
    </citation>
    <scope>NUCLEOTIDE SEQUENCE</scope>
    <source>
        <tissue evidence="8">Spear leaf of Hainan Tall coconut</tissue>
    </source>
</reference>
<dbReference type="Proteomes" id="UP000797356">
    <property type="component" value="Chromosome 11"/>
</dbReference>
<comment type="subcellular location">
    <subcellularLocation>
        <location evidence="1">Nucleus</location>
    </subcellularLocation>
</comment>
<dbReference type="GO" id="GO:0045944">
    <property type="term" value="P:positive regulation of transcription by RNA polymerase II"/>
    <property type="evidence" value="ECO:0007669"/>
    <property type="project" value="InterPro"/>
</dbReference>
<evidence type="ECO:0000313" key="8">
    <source>
        <dbReference type="EMBL" id="KAG1364295.1"/>
    </source>
</evidence>
<dbReference type="GO" id="GO:0046983">
    <property type="term" value="F:protein dimerization activity"/>
    <property type="evidence" value="ECO:0007669"/>
    <property type="project" value="InterPro"/>
</dbReference>
<dbReference type="SMART" id="SM00432">
    <property type="entry name" value="MADS"/>
    <property type="match status" value="1"/>
</dbReference>
<name>A0A8K0NAH3_COCNU</name>
<evidence type="ECO:0000256" key="3">
    <source>
        <dbReference type="ARBA" id="ARBA00023125"/>
    </source>
</evidence>
<evidence type="ECO:0000256" key="6">
    <source>
        <dbReference type="SAM" id="MobiDB-lite"/>
    </source>
</evidence>
<gene>
    <name evidence="8" type="ORF">COCNU_11G011220</name>
</gene>
<dbReference type="PANTHER" id="PTHR48019">
    <property type="entry name" value="SERUM RESPONSE FACTOR HOMOLOG"/>
    <property type="match status" value="1"/>
</dbReference>
<sequence length="423" mass="46399">MGRSKVQLKFIDEQRKRSATYKKRIAGLKKKASELAILCGIPVLVISFGPQGQVETWPEDNHAARHIIDRYQELSTDIRNKIELDLPGYMKAEINRHQASFNRRLGDLADTPLLPPDGLFYAMLRSLRDLGHQLDSRMEAIKEKTQLLGDRRHFNLGETMNMGSQLLEIAPCDGMMGIQNIGSGYDLMVSDPYLTMNTSLQGPPQPMSFGSGQISTDAFLQYPYVPVGMDEVPLAMIPSIPMNMDEVPSAMMPSIPMNMDGVPSAMMPSIPMNMDDVSSAMIPSIAMNMDEVPSAMMPSIPMNMDEVSSAMMPSILMNMDEVPLAMMPSIPTSSTSPLLGPISEYYSASRAVVPVDPPKSSIGLFENHNLMGRGAALQNHTNFVVAQNNMHHLGDSFGNRPQIGASPMQTSASNEPGPLAWKP</sequence>
<dbReference type="SUPFAM" id="SSF55455">
    <property type="entry name" value="SRF-like"/>
    <property type="match status" value="1"/>
</dbReference>
<evidence type="ECO:0000313" key="9">
    <source>
        <dbReference type="Proteomes" id="UP000797356"/>
    </source>
</evidence>
<dbReference type="InterPro" id="IPR033897">
    <property type="entry name" value="SRF-like_MADS-box"/>
</dbReference>
<evidence type="ECO:0000256" key="5">
    <source>
        <dbReference type="ARBA" id="ARBA00023242"/>
    </source>
</evidence>
<keyword evidence="4" id="KW-0804">Transcription</keyword>
<dbReference type="InterPro" id="IPR050142">
    <property type="entry name" value="MADS-box/MEF2_TF"/>
</dbReference>
<comment type="caution">
    <text evidence="8">The sequence shown here is derived from an EMBL/GenBank/DDBJ whole genome shotgun (WGS) entry which is preliminary data.</text>
</comment>
<evidence type="ECO:0000256" key="1">
    <source>
        <dbReference type="ARBA" id="ARBA00004123"/>
    </source>
</evidence>
<dbReference type="PROSITE" id="PS50066">
    <property type="entry name" value="MADS_BOX_2"/>
    <property type="match status" value="1"/>
</dbReference>
<dbReference type="GO" id="GO:0000981">
    <property type="term" value="F:DNA-binding transcription factor activity, RNA polymerase II-specific"/>
    <property type="evidence" value="ECO:0007669"/>
    <property type="project" value="InterPro"/>
</dbReference>
<keyword evidence="3" id="KW-0238">DNA-binding</keyword>
<dbReference type="AlphaFoldDB" id="A0A8K0NAH3"/>
<dbReference type="GO" id="GO:0000987">
    <property type="term" value="F:cis-regulatory region sequence-specific DNA binding"/>
    <property type="evidence" value="ECO:0007669"/>
    <property type="project" value="InterPro"/>
</dbReference>